<dbReference type="PANTHER" id="PTHR43706:SF17">
    <property type="entry name" value="NADH DEHYDROGENASE (EUROFUNG)"/>
    <property type="match status" value="1"/>
</dbReference>
<evidence type="ECO:0000256" key="2">
    <source>
        <dbReference type="ARBA" id="ARBA00022630"/>
    </source>
</evidence>
<gene>
    <name evidence="7" type="ORF">ACHE_60048A</name>
</gene>
<keyword evidence="5" id="KW-0520">NAD</keyword>
<name>A0A7R7VST2_ASPCH</name>
<dbReference type="KEGG" id="ache:ACHE_60048A"/>
<dbReference type="RefSeq" id="XP_043138684.1">
    <property type="nucleotide sequence ID" value="XM_043281179.1"/>
</dbReference>
<evidence type="ECO:0000259" key="6">
    <source>
        <dbReference type="Pfam" id="PF07992"/>
    </source>
</evidence>
<dbReference type="Pfam" id="PF07992">
    <property type="entry name" value="Pyr_redox_2"/>
    <property type="match status" value="1"/>
</dbReference>
<protein>
    <recommendedName>
        <fullName evidence="6">FAD/NAD(P)-binding domain-containing protein</fullName>
    </recommendedName>
</protein>
<evidence type="ECO:0000256" key="5">
    <source>
        <dbReference type="ARBA" id="ARBA00023027"/>
    </source>
</evidence>
<dbReference type="Gene3D" id="3.50.50.100">
    <property type="match status" value="1"/>
</dbReference>
<accession>A0A7R7VST2</accession>
<dbReference type="InterPro" id="IPR045024">
    <property type="entry name" value="NDH-2"/>
</dbReference>
<proteinExistence type="inferred from homology"/>
<sequence>MTSKQKIAIIGSGWGGYNVAHALDTSKYDVIVISPEETSAITSLLASAACGLFYSQLAEEPIRHKHLDVQYIKAYAQGIQFEEKAIVCRPAFNSLKDESFKIFYDKVVISPGCSTNTFNIPGVNEHAFMVKNVSDANAIRDKINQNLEIASLPCTTEKQQRQLLHIKI</sequence>
<keyword evidence="3" id="KW-0274">FAD</keyword>
<keyword evidence="8" id="KW-1185">Reference proteome</keyword>
<dbReference type="SUPFAM" id="SSF51905">
    <property type="entry name" value="FAD/NAD(P)-binding domain"/>
    <property type="match status" value="1"/>
</dbReference>
<keyword evidence="2" id="KW-0285">Flavoprotein</keyword>
<dbReference type="PANTHER" id="PTHR43706">
    <property type="entry name" value="NADH DEHYDROGENASE"/>
    <property type="match status" value="1"/>
</dbReference>
<evidence type="ECO:0000313" key="7">
    <source>
        <dbReference type="EMBL" id="BCR90162.1"/>
    </source>
</evidence>
<dbReference type="GO" id="GO:0005739">
    <property type="term" value="C:mitochondrion"/>
    <property type="evidence" value="ECO:0007669"/>
    <property type="project" value="TreeGrafter"/>
</dbReference>
<evidence type="ECO:0000313" key="8">
    <source>
        <dbReference type="Proteomes" id="UP000637239"/>
    </source>
</evidence>
<reference evidence="7" key="1">
    <citation type="submission" date="2021-01" db="EMBL/GenBank/DDBJ databases">
        <authorList>
            <consortium name="Aspergillus chevalieri M1 genome sequencing consortium"/>
            <person name="Kazuki M."/>
            <person name="Futagami T."/>
        </authorList>
    </citation>
    <scope>NUCLEOTIDE SEQUENCE</scope>
    <source>
        <strain evidence="7">M1</strain>
    </source>
</reference>
<keyword evidence="4" id="KW-0560">Oxidoreductase</keyword>
<dbReference type="Proteomes" id="UP000637239">
    <property type="component" value="Chromosome 6"/>
</dbReference>
<feature type="domain" description="FAD/NAD(P)-binding" evidence="6">
    <location>
        <begin position="6"/>
        <end position="145"/>
    </location>
</feature>
<reference evidence="7" key="2">
    <citation type="submission" date="2021-02" db="EMBL/GenBank/DDBJ databases">
        <title>Aspergillus chevalieri M1 genome sequence.</title>
        <authorList>
            <person name="Kadooka C."/>
            <person name="Mori K."/>
            <person name="Futagami T."/>
        </authorList>
    </citation>
    <scope>NUCLEOTIDE SEQUENCE</scope>
    <source>
        <strain evidence="7">M1</strain>
    </source>
</reference>
<comment type="similarity">
    <text evidence="1">Belongs to the NADH dehydrogenase family.</text>
</comment>
<evidence type="ECO:0000256" key="1">
    <source>
        <dbReference type="ARBA" id="ARBA00005272"/>
    </source>
</evidence>
<evidence type="ECO:0000256" key="4">
    <source>
        <dbReference type="ARBA" id="ARBA00023002"/>
    </source>
</evidence>
<dbReference type="EMBL" id="AP024421">
    <property type="protein sequence ID" value="BCR90162.1"/>
    <property type="molecule type" value="Genomic_DNA"/>
</dbReference>
<organism evidence="7 8">
    <name type="scientific">Aspergillus chevalieri</name>
    <name type="common">Eurotium chevalieri</name>
    <dbReference type="NCBI Taxonomy" id="182096"/>
    <lineage>
        <taxon>Eukaryota</taxon>
        <taxon>Fungi</taxon>
        <taxon>Dikarya</taxon>
        <taxon>Ascomycota</taxon>
        <taxon>Pezizomycotina</taxon>
        <taxon>Eurotiomycetes</taxon>
        <taxon>Eurotiomycetidae</taxon>
        <taxon>Eurotiales</taxon>
        <taxon>Aspergillaceae</taxon>
        <taxon>Aspergillus</taxon>
        <taxon>Aspergillus subgen. Aspergillus</taxon>
    </lineage>
</organism>
<dbReference type="AlphaFoldDB" id="A0A7R7VST2"/>
<dbReference type="InterPro" id="IPR036188">
    <property type="entry name" value="FAD/NAD-bd_sf"/>
</dbReference>
<evidence type="ECO:0000256" key="3">
    <source>
        <dbReference type="ARBA" id="ARBA00022827"/>
    </source>
</evidence>
<dbReference type="GO" id="GO:0003954">
    <property type="term" value="F:NADH dehydrogenase activity"/>
    <property type="evidence" value="ECO:0007669"/>
    <property type="project" value="InterPro"/>
</dbReference>
<dbReference type="InterPro" id="IPR023753">
    <property type="entry name" value="FAD/NAD-binding_dom"/>
</dbReference>
<dbReference type="GeneID" id="66984520"/>